<dbReference type="GO" id="GO:0005737">
    <property type="term" value="C:cytoplasm"/>
    <property type="evidence" value="ECO:0007669"/>
    <property type="project" value="UniProtKB-SubCell"/>
</dbReference>
<dbReference type="EMBL" id="GBBK01003252">
    <property type="protein sequence ID" value="JAC21230.1"/>
    <property type="molecule type" value="mRNA"/>
</dbReference>
<dbReference type="PANTHER" id="PTHR44085">
    <property type="entry name" value="SEPIAPTERIN REDUCTASE"/>
    <property type="match status" value="1"/>
</dbReference>
<evidence type="ECO:0000256" key="7">
    <source>
        <dbReference type="ARBA" id="ARBA00022857"/>
    </source>
</evidence>
<comment type="subunit">
    <text evidence="3">Homodimer.</text>
</comment>
<dbReference type="InterPro" id="IPR051721">
    <property type="entry name" value="Biopterin_syn/organic_redct"/>
</dbReference>
<keyword evidence="6" id="KW-0963">Cytoplasm</keyword>
<dbReference type="FunFam" id="3.40.50.720:FF:000259">
    <property type="entry name" value="Sepiapterin reductase"/>
    <property type="match status" value="1"/>
</dbReference>
<dbReference type="InterPro" id="IPR002347">
    <property type="entry name" value="SDR_fam"/>
</dbReference>
<sequence>MSESTGDTKSLCAGDFWGKKYYVIITGASAGIGRAIAVAFSKEVAENSVFVITGRNSERLDETKRLVGEVAPGVQVISKPTDHSKATFEDYRKLISDTWAKISGADGVVLVHNVGTLGDIQKYAIAYTDEKEIDDYFHLNLTSVMTLTSAFLEKFPSSSTVPRVIVNITSLAAVKAMAGTALYCTGKAAREMYLNVIAAEDPSLSVLHYSPGPVDTAMHHELRRGVKEAATVAYGARDSGMLLTPEATVLRLVQVLGAQEFKSGDHVDYYDRKTC</sequence>
<comment type="subcellular location">
    <subcellularLocation>
        <location evidence="1">Cytoplasm</location>
    </subcellularLocation>
</comment>
<name>A0A023FJM1_AMBCJ</name>
<organism evidence="9">
    <name type="scientific">Amblyomma cajennense</name>
    <name type="common">Cayenne tick</name>
    <name type="synonym">Acarus cajennensis</name>
    <dbReference type="NCBI Taxonomy" id="34607"/>
    <lineage>
        <taxon>Eukaryota</taxon>
        <taxon>Metazoa</taxon>
        <taxon>Ecdysozoa</taxon>
        <taxon>Arthropoda</taxon>
        <taxon>Chelicerata</taxon>
        <taxon>Arachnida</taxon>
        <taxon>Acari</taxon>
        <taxon>Parasitiformes</taxon>
        <taxon>Ixodida</taxon>
        <taxon>Ixodoidea</taxon>
        <taxon>Ixodidae</taxon>
        <taxon>Amblyomminae</taxon>
        <taxon>Amblyomma</taxon>
    </lineage>
</organism>
<dbReference type="SUPFAM" id="SSF51735">
    <property type="entry name" value="NAD(P)-binding Rossmann-fold domains"/>
    <property type="match status" value="1"/>
</dbReference>
<protein>
    <recommendedName>
        <fullName evidence="5">Sepiapterin reductase</fullName>
        <ecNumber evidence="4">1.1.1.153</ecNumber>
    </recommendedName>
</protein>
<dbReference type="PRINTS" id="PR00081">
    <property type="entry name" value="GDHRDH"/>
</dbReference>
<keyword evidence="8" id="KW-0560">Oxidoreductase</keyword>
<proteinExistence type="evidence at transcript level"/>
<evidence type="ECO:0000256" key="6">
    <source>
        <dbReference type="ARBA" id="ARBA00022490"/>
    </source>
</evidence>
<dbReference type="Pfam" id="PF00106">
    <property type="entry name" value="adh_short"/>
    <property type="match status" value="1"/>
</dbReference>
<evidence type="ECO:0000256" key="4">
    <source>
        <dbReference type="ARBA" id="ARBA00013075"/>
    </source>
</evidence>
<accession>A0A023FJM1</accession>
<dbReference type="AlphaFoldDB" id="A0A023FJM1"/>
<dbReference type="NCBIfam" id="TIGR01500">
    <property type="entry name" value="sepiapter_red"/>
    <property type="match status" value="1"/>
</dbReference>
<dbReference type="InterPro" id="IPR006393">
    <property type="entry name" value="Sepiapterin_red"/>
</dbReference>
<comment type="similarity">
    <text evidence="2">Belongs to the sepiapterin reductase family.</text>
</comment>
<dbReference type="PANTHER" id="PTHR44085:SF2">
    <property type="entry name" value="SEPIAPTERIN REDUCTASE"/>
    <property type="match status" value="1"/>
</dbReference>
<evidence type="ECO:0000256" key="3">
    <source>
        <dbReference type="ARBA" id="ARBA00011738"/>
    </source>
</evidence>
<evidence type="ECO:0000256" key="5">
    <source>
        <dbReference type="ARBA" id="ARBA00019170"/>
    </source>
</evidence>
<reference evidence="9" key="1">
    <citation type="submission" date="2014-03" db="EMBL/GenBank/DDBJ databases">
        <title>The sialotranscriptome of Amblyomma triste, Amblyomma parvum and Amblyomma cajennense ticks, uncovered by 454-based RNA-seq.</title>
        <authorList>
            <person name="Garcia G.R."/>
            <person name="Gardinassi L.G."/>
            <person name="Ribeiro J.M."/>
            <person name="Anatriello E."/>
            <person name="Ferreira B.R."/>
            <person name="Moreira H.N."/>
            <person name="Mafra C."/>
            <person name="Olegario M.M."/>
            <person name="Szabo P.J."/>
            <person name="Miranda-Santos I.K."/>
            <person name="Maruyama S.R."/>
        </authorList>
    </citation>
    <scope>NUCLEOTIDE SEQUENCE</scope>
    <source>
        <strain evidence="9">Uberlandia</strain>
        <tissue evidence="9">Salivary glands</tissue>
    </source>
</reference>
<evidence type="ECO:0000256" key="1">
    <source>
        <dbReference type="ARBA" id="ARBA00004496"/>
    </source>
</evidence>
<dbReference type="InterPro" id="IPR036291">
    <property type="entry name" value="NAD(P)-bd_dom_sf"/>
</dbReference>
<evidence type="ECO:0000313" key="9">
    <source>
        <dbReference type="EMBL" id="JAC21230.1"/>
    </source>
</evidence>
<dbReference type="GO" id="GO:0006729">
    <property type="term" value="P:tetrahydrobiopterin biosynthetic process"/>
    <property type="evidence" value="ECO:0007669"/>
    <property type="project" value="InterPro"/>
</dbReference>
<dbReference type="Gene3D" id="3.40.50.720">
    <property type="entry name" value="NAD(P)-binding Rossmann-like Domain"/>
    <property type="match status" value="1"/>
</dbReference>
<evidence type="ECO:0000256" key="8">
    <source>
        <dbReference type="ARBA" id="ARBA00023002"/>
    </source>
</evidence>
<evidence type="ECO:0000256" key="2">
    <source>
        <dbReference type="ARBA" id="ARBA00010483"/>
    </source>
</evidence>
<keyword evidence="7" id="KW-0521">NADP</keyword>
<dbReference type="GO" id="GO:0004757">
    <property type="term" value="F:sepiapterin reductase (NADP+) activity"/>
    <property type="evidence" value="ECO:0007669"/>
    <property type="project" value="UniProtKB-EC"/>
</dbReference>
<dbReference type="EC" id="1.1.1.153" evidence="4"/>